<organism evidence="2 3">
    <name type="scientific">Cylindrobasidium torrendii FP15055 ss-10</name>
    <dbReference type="NCBI Taxonomy" id="1314674"/>
    <lineage>
        <taxon>Eukaryota</taxon>
        <taxon>Fungi</taxon>
        <taxon>Dikarya</taxon>
        <taxon>Basidiomycota</taxon>
        <taxon>Agaricomycotina</taxon>
        <taxon>Agaricomycetes</taxon>
        <taxon>Agaricomycetidae</taxon>
        <taxon>Agaricales</taxon>
        <taxon>Marasmiineae</taxon>
        <taxon>Physalacriaceae</taxon>
        <taxon>Cylindrobasidium</taxon>
    </lineage>
</organism>
<keyword evidence="1" id="KW-0732">Signal</keyword>
<sequence>MLRLSPRVFVRTFALLKAAVFWSRFSMVVQTKVHADQPMLDSMLLCGRTEHVGCLHRPGRRVGWLLLHRSLCGLHTYSLLAVTEYIVLLKTSGGDLFYQSPIIASLEYPESIEVRKRLKHFCTIFTVHCCSVRA</sequence>
<proteinExistence type="predicted"/>
<keyword evidence="3" id="KW-1185">Reference proteome</keyword>
<reference evidence="2 3" key="1">
    <citation type="journal article" date="2015" name="Fungal Genet. Biol.">
        <title>Evolution of novel wood decay mechanisms in Agaricales revealed by the genome sequences of Fistulina hepatica and Cylindrobasidium torrendii.</title>
        <authorList>
            <person name="Floudas D."/>
            <person name="Held B.W."/>
            <person name="Riley R."/>
            <person name="Nagy L.G."/>
            <person name="Koehler G."/>
            <person name="Ransdell A.S."/>
            <person name="Younus H."/>
            <person name="Chow J."/>
            <person name="Chiniquy J."/>
            <person name="Lipzen A."/>
            <person name="Tritt A."/>
            <person name="Sun H."/>
            <person name="Haridas S."/>
            <person name="LaButti K."/>
            <person name="Ohm R.A."/>
            <person name="Kues U."/>
            <person name="Blanchette R.A."/>
            <person name="Grigoriev I.V."/>
            <person name="Minto R.E."/>
            <person name="Hibbett D.S."/>
        </authorList>
    </citation>
    <scope>NUCLEOTIDE SEQUENCE [LARGE SCALE GENOMIC DNA]</scope>
    <source>
        <strain evidence="2 3">FP15055 ss-10</strain>
    </source>
</reference>
<evidence type="ECO:0008006" key="4">
    <source>
        <dbReference type="Google" id="ProtNLM"/>
    </source>
</evidence>
<dbReference type="EMBL" id="KN880626">
    <property type="protein sequence ID" value="KIY64613.1"/>
    <property type="molecule type" value="Genomic_DNA"/>
</dbReference>
<evidence type="ECO:0000313" key="2">
    <source>
        <dbReference type="EMBL" id="KIY64613.1"/>
    </source>
</evidence>
<evidence type="ECO:0000313" key="3">
    <source>
        <dbReference type="Proteomes" id="UP000054007"/>
    </source>
</evidence>
<evidence type="ECO:0000256" key="1">
    <source>
        <dbReference type="SAM" id="SignalP"/>
    </source>
</evidence>
<dbReference type="AlphaFoldDB" id="A0A0D7B1W7"/>
<gene>
    <name evidence="2" type="ORF">CYLTODRAFT_89141</name>
</gene>
<feature type="signal peptide" evidence="1">
    <location>
        <begin position="1"/>
        <end position="35"/>
    </location>
</feature>
<accession>A0A0D7B1W7</accession>
<feature type="chain" id="PRO_5002316866" description="Secreted protein" evidence="1">
    <location>
        <begin position="36"/>
        <end position="134"/>
    </location>
</feature>
<protein>
    <recommendedName>
        <fullName evidence="4">Secreted protein</fullName>
    </recommendedName>
</protein>
<dbReference type="Proteomes" id="UP000054007">
    <property type="component" value="Unassembled WGS sequence"/>
</dbReference>
<name>A0A0D7B1W7_9AGAR</name>